<dbReference type="PANTHER" id="PTHR15811:SF5">
    <property type="entry name" value="MTH938 DOMAIN-CONTAINING PROTEIN"/>
    <property type="match status" value="1"/>
</dbReference>
<accession>A0A3G5AH90</accession>
<reference evidence="1" key="1">
    <citation type="submission" date="2018-10" db="EMBL/GenBank/DDBJ databases">
        <title>Hidden diversity of soil giant viruses.</title>
        <authorList>
            <person name="Schulz F."/>
            <person name="Alteio L."/>
            <person name="Goudeau D."/>
            <person name="Ryan E.M."/>
            <person name="Malmstrom R.R."/>
            <person name="Blanchard J."/>
            <person name="Woyke T."/>
        </authorList>
    </citation>
    <scope>NUCLEOTIDE SEQUENCE</scope>
    <source>
        <strain evidence="1">HYV1</strain>
    </source>
</reference>
<dbReference type="InterPro" id="IPR036748">
    <property type="entry name" value="MTH938-like_sf"/>
</dbReference>
<sequence length="121" mass="13867">MGPKIDSCERGVIKVGEAVYVDCKMYPSGSVEWDWKLTGTRHKPGIQLADLIGIKEFEDKNCVIVLSTGMDRALEISPEVVEYFKENKREYYIAETREAVRMYNKLIECDRLVVGLFHSNC</sequence>
<evidence type="ECO:0000313" key="1">
    <source>
        <dbReference type="EMBL" id="AYV84769.1"/>
    </source>
</evidence>
<dbReference type="EMBL" id="MK072420">
    <property type="protein sequence ID" value="AYV84769.1"/>
    <property type="molecule type" value="Genomic_DNA"/>
</dbReference>
<protein>
    <submittedName>
        <fullName evidence="1">Uncharacterized protein</fullName>
    </submittedName>
</protein>
<dbReference type="SUPFAM" id="SSF64076">
    <property type="entry name" value="MTH938-like"/>
    <property type="match status" value="1"/>
</dbReference>
<gene>
    <name evidence="1" type="ORF">Hyperionvirus38_7</name>
</gene>
<dbReference type="Pfam" id="PF04430">
    <property type="entry name" value="DUF498"/>
    <property type="match status" value="1"/>
</dbReference>
<dbReference type="Gene3D" id="3.40.1230.10">
    <property type="entry name" value="MTH938-like"/>
    <property type="match status" value="1"/>
</dbReference>
<name>A0A3G5AH90_9VIRU</name>
<organism evidence="1">
    <name type="scientific">Hyperionvirus sp</name>
    <dbReference type="NCBI Taxonomy" id="2487770"/>
    <lineage>
        <taxon>Viruses</taxon>
        <taxon>Varidnaviria</taxon>
        <taxon>Bamfordvirae</taxon>
        <taxon>Nucleocytoviricota</taxon>
        <taxon>Megaviricetes</taxon>
        <taxon>Imitervirales</taxon>
        <taxon>Mimiviridae</taxon>
        <taxon>Klosneuvirinae</taxon>
    </lineage>
</organism>
<proteinExistence type="predicted"/>
<dbReference type="PANTHER" id="PTHR15811">
    <property type="entry name" value="MTH938 DOMAIN-CONTAINING PROTEIN"/>
    <property type="match status" value="1"/>
</dbReference>
<dbReference type="InterPro" id="IPR007523">
    <property type="entry name" value="NDUFAF3/AAMDC"/>
</dbReference>